<dbReference type="HOGENOM" id="CLU_3253773_0_0_0"/>
<proteinExistence type="predicted"/>
<dbReference type="AlphaFoldDB" id="Q0F112"/>
<dbReference type="Proteomes" id="UP000005297">
    <property type="component" value="Unassembled WGS sequence"/>
</dbReference>
<organism evidence="1 2">
    <name type="scientific">Mariprofundus ferrooxydans PV-1</name>
    <dbReference type="NCBI Taxonomy" id="314345"/>
    <lineage>
        <taxon>Bacteria</taxon>
        <taxon>Pseudomonadati</taxon>
        <taxon>Pseudomonadota</taxon>
        <taxon>Candidatius Mariprofundia</taxon>
        <taxon>Mariprofundales</taxon>
        <taxon>Mariprofundaceae</taxon>
        <taxon>Mariprofundus</taxon>
    </lineage>
</organism>
<accession>Q0F112</accession>
<name>Q0F112_9PROT</name>
<dbReference type="InParanoid" id="Q0F112"/>
<gene>
    <name evidence="1" type="ORF">SPV1_11621</name>
</gene>
<evidence type="ECO:0000313" key="1">
    <source>
        <dbReference type="EMBL" id="EAU55379.1"/>
    </source>
</evidence>
<evidence type="ECO:0000313" key="2">
    <source>
        <dbReference type="Proteomes" id="UP000005297"/>
    </source>
</evidence>
<protein>
    <submittedName>
        <fullName evidence="1">Uncharacterized protein</fullName>
    </submittedName>
</protein>
<keyword evidence="2" id="KW-1185">Reference proteome</keyword>
<sequence>MTGKLILHLMAKARSLPGLGKPQVSDRVNTPQADPPWIAITL</sequence>
<comment type="caution">
    <text evidence="1">The sequence shown here is derived from an EMBL/GenBank/DDBJ whole genome shotgun (WGS) entry which is preliminary data.</text>
</comment>
<dbReference type="EMBL" id="AATS01000003">
    <property type="protein sequence ID" value="EAU55379.1"/>
    <property type="molecule type" value="Genomic_DNA"/>
</dbReference>
<reference evidence="1 2" key="1">
    <citation type="submission" date="2006-09" db="EMBL/GenBank/DDBJ databases">
        <authorList>
            <person name="Emerson D."/>
            <person name="Ferriera S."/>
            <person name="Johnson J."/>
            <person name="Kravitz S."/>
            <person name="Halpern A."/>
            <person name="Remington K."/>
            <person name="Beeson K."/>
            <person name="Tran B."/>
            <person name="Rogers Y.-H."/>
            <person name="Friedman R."/>
            <person name="Venter J.C."/>
        </authorList>
    </citation>
    <scope>NUCLEOTIDE SEQUENCE [LARGE SCALE GENOMIC DNA]</scope>
    <source>
        <strain evidence="1 2">PV-1</strain>
    </source>
</reference>